<comment type="similarity">
    <text evidence="1">Belongs to the transposase IS21/IS408/IS1162 family.</text>
</comment>
<dbReference type="GO" id="GO:0006355">
    <property type="term" value="P:regulation of DNA-templated transcription"/>
    <property type="evidence" value="ECO:0007669"/>
    <property type="project" value="InterPro"/>
</dbReference>
<dbReference type="InterPro" id="IPR012337">
    <property type="entry name" value="RNaseH-like_sf"/>
</dbReference>
<keyword evidence="2" id="KW-0815">Transposition</keyword>
<dbReference type="Pfam" id="PF22483">
    <property type="entry name" value="Mu-transpos_C_2"/>
    <property type="match status" value="1"/>
</dbReference>
<dbReference type="Pfam" id="PF00665">
    <property type="entry name" value="rve"/>
    <property type="match status" value="1"/>
</dbReference>
<dbReference type="InterPro" id="IPR054353">
    <property type="entry name" value="IstA-like_C"/>
</dbReference>
<dbReference type="PROSITE" id="PS50937">
    <property type="entry name" value="HTH_MERR_2"/>
    <property type="match status" value="1"/>
</dbReference>
<dbReference type="NCBIfam" id="NF033546">
    <property type="entry name" value="transpos_IS21"/>
    <property type="match status" value="1"/>
</dbReference>
<dbReference type="Gene3D" id="3.30.420.10">
    <property type="entry name" value="Ribonuclease H-like superfamily/Ribonuclease H"/>
    <property type="match status" value="1"/>
</dbReference>
<dbReference type="EMBL" id="LGUF01000006">
    <property type="protein sequence ID" value="KON90674.1"/>
    <property type="molecule type" value="Genomic_DNA"/>
</dbReference>
<evidence type="ECO:0000259" key="6">
    <source>
        <dbReference type="PROSITE" id="PS50937"/>
    </source>
</evidence>
<evidence type="ECO:0000259" key="5">
    <source>
        <dbReference type="PROSITE" id="PS50531"/>
    </source>
</evidence>
<organism evidence="8 9">
    <name type="scientific">Sporosarcina globispora</name>
    <name type="common">Bacillus globisporus</name>
    <dbReference type="NCBI Taxonomy" id="1459"/>
    <lineage>
        <taxon>Bacteria</taxon>
        <taxon>Bacillati</taxon>
        <taxon>Bacillota</taxon>
        <taxon>Bacilli</taxon>
        <taxon>Bacillales</taxon>
        <taxon>Caryophanaceae</taxon>
        <taxon>Sporosarcina</taxon>
    </lineage>
</organism>
<feature type="domain" description="Integrase catalytic" evidence="7">
    <location>
        <begin position="125"/>
        <end position="300"/>
    </location>
</feature>
<protein>
    <submittedName>
        <fullName evidence="8">Transposase</fullName>
    </submittedName>
</protein>
<dbReference type="PROSITE" id="PS50531">
    <property type="entry name" value="HTH_IS21"/>
    <property type="match status" value="1"/>
</dbReference>
<dbReference type="Gene3D" id="1.10.10.60">
    <property type="entry name" value="Homeodomain-like"/>
    <property type="match status" value="1"/>
</dbReference>
<proteinExistence type="inferred from homology"/>
<dbReference type="GO" id="GO:0003677">
    <property type="term" value="F:DNA binding"/>
    <property type="evidence" value="ECO:0007669"/>
    <property type="project" value="UniProtKB-KW"/>
</dbReference>
<dbReference type="Proteomes" id="UP000037109">
    <property type="component" value="Unassembled WGS sequence"/>
</dbReference>
<dbReference type="InterPro" id="IPR001584">
    <property type="entry name" value="Integrase_cat-core"/>
</dbReference>
<feature type="domain" description="HTH IS21-type" evidence="5">
    <location>
        <begin position="5"/>
        <end position="70"/>
    </location>
</feature>
<evidence type="ECO:0000313" key="9">
    <source>
        <dbReference type="Proteomes" id="UP000037109"/>
    </source>
</evidence>
<name>A0A0M0GLE8_SPOGL</name>
<keyword evidence="4" id="KW-0233">DNA recombination</keyword>
<dbReference type="InterPro" id="IPR000551">
    <property type="entry name" value="MerR-type_HTH_dom"/>
</dbReference>
<dbReference type="PANTHER" id="PTHR35004:SF6">
    <property type="entry name" value="TRANSPOSASE"/>
    <property type="match status" value="1"/>
</dbReference>
<accession>A0A0M0GLE8</accession>
<evidence type="ECO:0000256" key="1">
    <source>
        <dbReference type="ARBA" id="ARBA00009277"/>
    </source>
</evidence>
<evidence type="ECO:0000313" key="8">
    <source>
        <dbReference type="EMBL" id="KON90674.1"/>
    </source>
</evidence>
<keyword evidence="9" id="KW-1185">Reference proteome</keyword>
<dbReference type="InterPro" id="IPR017894">
    <property type="entry name" value="HTH_IS21_transposase_type"/>
</dbReference>
<dbReference type="PROSITE" id="PS50994">
    <property type="entry name" value="INTEGRASE"/>
    <property type="match status" value="1"/>
</dbReference>
<dbReference type="PATRIC" id="fig|1459.3.peg.12"/>
<gene>
    <name evidence="8" type="ORF">AF332_00035</name>
</gene>
<dbReference type="GO" id="GO:0015074">
    <property type="term" value="P:DNA integration"/>
    <property type="evidence" value="ECO:0007669"/>
    <property type="project" value="InterPro"/>
</dbReference>
<reference evidence="9" key="1">
    <citation type="submission" date="2015-07" db="EMBL/GenBank/DDBJ databases">
        <title>Fjat-10036 dsm4.</title>
        <authorList>
            <person name="Liu B."/>
            <person name="Wang J."/>
            <person name="Zhu Y."/>
            <person name="Liu G."/>
            <person name="Chen Q."/>
            <person name="Chen Z."/>
            <person name="Lan J."/>
            <person name="Che J."/>
            <person name="Ge C."/>
            <person name="Shi H."/>
            <person name="Pan Z."/>
            <person name="Liu X."/>
        </authorList>
    </citation>
    <scope>NUCLEOTIDE SEQUENCE [LARGE SCALE GENOMIC DNA]</scope>
    <source>
        <strain evidence="9">DSM 4</strain>
    </source>
</reference>
<keyword evidence="3" id="KW-0238">DNA-binding</keyword>
<dbReference type="STRING" id="1459.AF332_00035"/>
<dbReference type="SUPFAM" id="SSF53098">
    <property type="entry name" value="Ribonuclease H-like"/>
    <property type="match status" value="1"/>
</dbReference>
<feature type="domain" description="HTH merR-type" evidence="6">
    <location>
        <begin position="1"/>
        <end position="29"/>
    </location>
</feature>
<dbReference type="AlphaFoldDB" id="A0A0M0GLE8"/>
<dbReference type="Pfam" id="PF02796">
    <property type="entry name" value="HTH_7"/>
    <property type="match status" value="1"/>
</dbReference>
<dbReference type="GO" id="GO:0032196">
    <property type="term" value="P:transposition"/>
    <property type="evidence" value="ECO:0007669"/>
    <property type="project" value="UniProtKB-KW"/>
</dbReference>
<dbReference type="PANTHER" id="PTHR35004">
    <property type="entry name" value="TRANSPOSASE RV3428C-RELATED"/>
    <property type="match status" value="1"/>
</dbReference>
<evidence type="ECO:0000259" key="7">
    <source>
        <dbReference type="PROSITE" id="PS50994"/>
    </source>
</evidence>
<comment type="caution">
    <text evidence="8">The sequence shown here is derived from an EMBL/GenBank/DDBJ whole genome shotgun (WGS) entry which is preliminary data.</text>
</comment>
<dbReference type="OrthoDB" id="92877at2"/>
<dbReference type="InterPro" id="IPR006120">
    <property type="entry name" value="Resolvase_HTH_dom"/>
</dbReference>
<dbReference type="RefSeq" id="WP_053432804.1">
    <property type="nucleotide sequence ID" value="NZ_LGUF01000006.1"/>
</dbReference>
<evidence type="ECO:0000256" key="4">
    <source>
        <dbReference type="ARBA" id="ARBA00023172"/>
    </source>
</evidence>
<dbReference type="InterPro" id="IPR009057">
    <property type="entry name" value="Homeodomain-like_sf"/>
</dbReference>
<evidence type="ECO:0000256" key="3">
    <source>
        <dbReference type="ARBA" id="ARBA00023125"/>
    </source>
</evidence>
<dbReference type="GO" id="GO:0000150">
    <property type="term" value="F:DNA strand exchange activity"/>
    <property type="evidence" value="ECO:0007669"/>
    <property type="project" value="InterPro"/>
</dbReference>
<sequence>MEKLQLLVQVKQLKKLGFSIAAIAKKLDVSRNTVYKYLDMSFEEATDWISSLRTRKRKLDPYQNQLLTWLKEHPDLSSAQIEDWLKERYPNLEVGGSTIRSYVRELRDIHHIPKAVHIRSHEAVEELAAGKQIQVDWGEIKVKNTQNKEVKLFFISFVLSHSRYKYVEWLDRPFTTRDTIRCHEQAFKYFGGMSEEIVYDQDHLITVSENAGDIILTAEFQAYKQERGFRLYLCRKSDPQSKGKIENVVKFIKRNFAKNRVFSNLDEWNERSLAWLDRTGNHNVHHTIKKRPVEVHALEKQHLKPVSSLLSFESNLGNSITRTVHKDNVIKYKSNRYSLPLGTFRPKGDNTVYVEVSNEEVIIRATNQGEILAKHPLCHGKGELIKNRNHTRDRSKGLQAYKETVMRQFKDQEKAYLFIHEIGLRYPRYMRDQLQVIQHTIALYRPVIDLALEKCISEHLWSANDLRDISQHLTRLRETNPPKSSLEQKVKIDYSVLKATAQTREMETYFEILGGMKE</sequence>
<evidence type="ECO:0000256" key="2">
    <source>
        <dbReference type="ARBA" id="ARBA00022578"/>
    </source>
</evidence>
<dbReference type="InterPro" id="IPR036397">
    <property type="entry name" value="RNaseH_sf"/>
</dbReference>
<dbReference type="SUPFAM" id="SSF46689">
    <property type="entry name" value="Homeodomain-like"/>
    <property type="match status" value="1"/>
</dbReference>